<feature type="compositionally biased region" description="Polar residues" evidence="1">
    <location>
        <begin position="19"/>
        <end position="29"/>
    </location>
</feature>
<protein>
    <submittedName>
        <fullName evidence="3">Putative gonadotropin inducible transcription factor</fullName>
    </submittedName>
</protein>
<feature type="domain" description="C2H2-type" evidence="2">
    <location>
        <begin position="47"/>
        <end position="71"/>
    </location>
</feature>
<dbReference type="SMART" id="SM00355">
    <property type="entry name" value="ZnF_C2H2"/>
    <property type="match status" value="3"/>
</dbReference>
<evidence type="ECO:0000259" key="2">
    <source>
        <dbReference type="SMART" id="SM00355"/>
    </source>
</evidence>
<keyword evidence="4" id="KW-1185">Reference proteome</keyword>
<name>A0A0L7LEN0_OPEBR</name>
<feature type="domain" description="C2H2-type" evidence="2">
    <location>
        <begin position="78"/>
        <end position="101"/>
    </location>
</feature>
<reference evidence="3 4" key="1">
    <citation type="journal article" date="2015" name="Genome Biol. Evol.">
        <title>The genome of winter moth (Operophtera brumata) provides a genomic perspective on sexual dimorphism and phenology.</title>
        <authorList>
            <person name="Derks M.F."/>
            <person name="Smit S."/>
            <person name="Salis L."/>
            <person name="Schijlen E."/>
            <person name="Bossers A."/>
            <person name="Mateman C."/>
            <person name="Pijl A.S."/>
            <person name="de Ridder D."/>
            <person name="Groenen M.A."/>
            <person name="Visser M.E."/>
            <person name="Megens H.J."/>
        </authorList>
    </citation>
    <scope>NUCLEOTIDE SEQUENCE [LARGE SCALE GENOMIC DNA]</scope>
    <source>
        <strain evidence="3">WM2013NL</strain>
        <tissue evidence="3">Head and thorax</tissue>
    </source>
</reference>
<dbReference type="AlphaFoldDB" id="A0A0L7LEN0"/>
<dbReference type="Pfam" id="PF00096">
    <property type="entry name" value="zf-C2H2"/>
    <property type="match status" value="1"/>
</dbReference>
<accession>A0A0L7LEN0</accession>
<sequence>MVGSDEIDDSMVKEESLSNDDSGNFTNGGDTDDPNEIHIPVEKSKVYNCKVCQNKNFKLKENYKKHILMEHSTIPGRIPCKDCHVVCPDEETLEEHVLKAHRHPVIKCQHCSKQFTRQSHICHASFSRKDNLIVHLRTTHLRSNRFMFAIPVYPVSIASQL</sequence>
<evidence type="ECO:0000313" key="4">
    <source>
        <dbReference type="Proteomes" id="UP000037510"/>
    </source>
</evidence>
<feature type="domain" description="C2H2-type" evidence="2">
    <location>
        <begin position="106"/>
        <end position="140"/>
    </location>
</feature>
<evidence type="ECO:0000313" key="3">
    <source>
        <dbReference type="EMBL" id="KOB73927.1"/>
    </source>
</evidence>
<organism evidence="3 4">
    <name type="scientific">Operophtera brumata</name>
    <name type="common">Winter moth</name>
    <name type="synonym">Phalaena brumata</name>
    <dbReference type="NCBI Taxonomy" id="104452"/>
    <lineage>
        <taxon>Eukaryota</taxon>
        <taxon>Metazoa</taxon>
        <taxon>Ecdysozoa</taxon>
        <taxon>Arthropoda</taxon>
        <taxon>Hexapoda</taxon>
        <taxon>Insecta</taxon>
        <taxon>Pterygota</taxon>
        <taxon>Neoptera</taxon>
        <taxon>Endopterygota</taxon>
        <taxon>Lepidoptera</taxon>
        <taxon>Glossata</taxon>
        <taxon>Ditrysia</taxon>
        <taxon>Geometroidea</taxon>
        <taxon>Geometridae</taxon>
        <taxon>Larentiinae</taxon>
        <taxon>Operophtera</taxon>
    </lineage>
</organism>
<dbReference type="Proteomes" id="UP000037510">
    <property type="component" value="Unassembled WGS sequence"/>
</dbReference>
<proteinExistence type="predicted"/>
<dbReference type="InterPro" id="IPR013087">
    <property type="entry name" value="Znf_C2H2_type"/>
</dbReference>
<gene>
    <name evidence="3" type="ORF">OBRU01_09821</name>
</gene>
<dbReference type="EMBL" id="JTDY01001414">
    <property type="protein sequence ID" value="KOB73927.1"/>
    <property type="molecule type" value="Genomic_DNA"/>
</dbReference>
<dbReference type="Gene3D" id="3.30.160.60">
    <property type="entry name" value="Classic Zinc Finger"/>
    <property type="match status" value="2"/>
</dbReference>
<evidence type="ECO:0000256" key="1">
    <source>
        <dbReference type="SAM" id="MobiDB-lite"/>
    </source>
</evidence>
<comment type="caution">
    <text evidence="3">The sequence shown here is derived from an EMBL/GenBank/DDBJ whole genome shotgun (WGS) entry which is preliminary data.</text>
</comment>
<feature type="region of interest" description="Disordered" evidence="1">
    <location>
        <begin position="1"/>
        <end position="37"/>
    </location>
</feature>